<dbReference type="EnsemblPlants" id="Pp3c11_10700V3.1">
    <property type="protein sequence ID" value="Pp3c11_10700V3.1"/>
    <property type="gene ID" value="Pp3c11_10700"/>
</dbReference>
<dbReference type="Gramene" id="Pp3c11_10700V3.1">
    <property type="protein sequence ID" value="Pp3c11_10700V3.1"/>
    <property type="gene ID" value="Pp3c11_10700"/>
</dbReference>
<keyword evidence="4" id="KW-1185">Reference proteome</keyword>
<keyword evidence="1" id="KW-0732">Signal</keyword>
<evidence type="ECO:0008006" key="5">
    <source>
        <dbReference type="Google" id="ProtNLM"/>
    </source>
</evidence>
<evidence type="ECO:0000313" key="4">
    <source>
        <dbReference type="Proteomes" id="UP000006727"/>
    </source>
</evidence>
<evidence type="ECO:0000313" key="2">
    <source>
        <dbReference type="EMBL" id="PNR45102.1"/>
    </source>
</evidence>
<sequence length="107" mass="12092">MNPGRSLIWFKIGFLLASAILNAPLEDIYVDVPLVVLRESYYVLWRFKGVLCLRSRGHGGCMVVTRIIKACFQWSSADQIITEICKQKKSVLLHISVGLDIREAVDV</sequence>
<feature type="signal peptide" evidence="1">
    <location>
        <begin position="1"/>
        <end position="19"/>
    </location>
</feature>
<dbReference type="EMBL" id="ABEU02000011">
    <property type="protein sequence ID" value="PNR45102.1"/>
    <property type="molecule type" value="Genomic_DNA"/>
</dbReference>
<evidence type="ECO:0000313" key="3">
    <source>
        <dbReference type="EnsemblPlants" id="Pp3c11_10700V3.1"/>
    </source>
</evidence>
<gene>
    <name evidence="2" type="ORF">PHYPA_014873</name>
</gene>
<evidence type="ECO:0000256" key="1">
    <source>
        <dbReference type="SAM" id="SignalP"/>
    </source>
</evidence>
<dbReference type="InParanoid" id="A0A2K1JU97"/>
<reference evidence="3" key="3">
    <citation type="submission" date="2020-12" db="UniProtKB">
        <authorList>
            <consortium name="EnsemblPlants"/>
        </authorList>
    </citation>
    <scope>IDENTIFICATION</scope>
</reference>
<dbReference type="Proteomes" id="UP000006727">
    <property type="component" value="Chromosome 11"/>
</dbReference>
<reference evidence="2 4" key="2">
    <citation type="journal article" date="2018" name="Plant J.">
        <title>The Physcomitrella patens chromosome-scale assembly reveals moss genome structure and evolution.</title>
        <authorList>
            <person name="Lang D."/>
            <person name="Ullrich K.K."/>
            <person name="Murat F."/>
            <person name="Fuchs J."/>
            <person name="Jenkins J."/>
            <person name="Haas F.B."/>
            <person name="Piednoel M."/>
            <person name="Gundlach H."/>
            <person name="Van Bel M."/>
            <person name="Meyberg R."/>
            <person name="Vives C."/>
            <person name="Morata J."/>
            <person name="Symeonidi A."/>
            <person name="Hiss M."/>
            <person name="Muchero W."/>
            <person name="Kamisugi Y."/>
            <person name="Saleh O."/>
            <person name="Blanc G."/>
            <person name="Decker E.L."/>
            <person name="van Gessel N."/>
            <person name="Grimwood J."/>
            <person name="Hayes R.D."/>
            <person name="Graham S.W."/>
            <person name="Gunter L.E."/>
            <person name="McDaniel S.F."/>
            <person name="Hoernstein S.N.W."/>
            <person name="Larsson A."/>
            <person name="Li F.W."/>
            <person name="Perroud P.F."/>
            <person name="Phillips J."/>
            <person name="Ranjan P."/>
            <person name="Rokshar D.S."/>
            <person name="Rothfels C.J."/>
            <person name="Schneider L."/>
            <person name="Shu S."/>
            <person name="Stevenson D.W."/>
            <person name="Thummler F."/>
            <person name="Tillich M."/>
            <person name="Villarreal Aguilar J.C."/>
            <person name="Widiez T."/>
            <person name="Wong G.K."/>
            <person name="Wymore A."/>
            <person name="Zhang Y."/>
            <person name="Zimmer A.D."/>
            <person name="Quatrano R.S."/>
            <person name="Mayer K.F.X."/>
            <person name="Goodstein D."/>
            <person name="Casacuberta J.M."/>
            <person name="Vandepoele K."/>
            <person name="Reski R."/>
            <person name="Cuming A.C."/>
            <person name="Tuskan G.A."/>
            <person name="Maumus F."/>
            <person name="Salse J."/>
            <person name="Schmutz J."/>
            <person name="Rensing S.A."/>
        </authorList>
    </citation>
    <scope>NUCLEOTIDE SEQUENCE [LARGE SCALE GENOMIC DNA]</scope>
    <source>
        <strain evidence="3 4">cv. Gransden 2004</strain>
    </source>
</reference>
<organism evidence="2">
    <name type="scientific">Physcomitrium patens</name>
    <name type="common">Spreading-leaved earth moss</name>
    <name type="synonym">Physcomitrella patens</name>
    <dbReference type="NCBI Taxonomy" id="3218"/>
    <lineage>
        <taxon>Eukaryota</taxon>
        <taxon>Viridiplantae</taxon>
        <taxon>Streptophyta</taxon>
        <taxon>Embryophyta</taxon>
        <taxon>Bryophyta</taxon>
        <taxon>Bryophytina</taxon>
        <taxon>Bryopsida</taxon>
        <taxon>Funariidae</taxon>
        <taxon>Funariales</taxon>
        <taxon>Funariaceae</taxon>
        <taxon>Physcomitrium</taxon>
    </lineage>
</organism>
<proteinExistence type="predicted"/>
<protein>
    <recommendedName>
        <fullName evidence="5">Secreted protein</fullName>
    </recommendedName>
</protein>
<accession>A0A2K1JU97</accession>
<dbReference type="AlphaFoldDB" id="A0A2K1JU97"/>
<name>A0A2K1JU97_PHYPA</name>
<feature type="chain" id="PRO_5036042933" description="Secreted protein" evidence="1">
    <location>
        <begin position="20"/>
        <end position="107"/>
    </location>
</feature>
<reference evidence="2 4" key="1">
    <citation type="journal article" date="2008" name="Science">
        <title>The Physcomitrella genome reveals evolutionary insights into the conquest of land by plants.</title>
        <authorList>
            <person name="Rensing S."/>
            <person name="Lang D."/>
            <person name="Zimmer A."/>
            <person name="Terry A."/>
            <person name="Salamov A."/>
            <person name="Shapiro H."/>
            <person name="Nishiyama T."/>
            <person name="Perroud P.-F."/>
            <person name="Lindquist E."/>
            <person name="Kamisugi Y."/>
            <person name="Tanahashi T."/>
            <person name="Sakakibara K."/>
            <person name="Fujita T."/>
            <person name="Oishi K."/>
            <person name="Shin-I T."/>
            <person name="Kuroki Y."/>
            <person name="Toyoda A."/>
            <person name="Suzuki Y."/>
            <person name="Hashimoto A."/>
            <person name="Yamaguchi K."/>
            <person name="Sugano A."/>
            <person name="Kohara Y."/>
            <person name="Fujiyama A."/>
            <person name="Anterola A."/>
            <person name="Aoki S."/>
            <person name="Ashton N."/>
            <person name="Barbazuk W.B."/>
            <person name="Barker E."/>
            <person name="Bennetzen J."/>
            <person name="Bezanilla M."/>
            <person name="Blankenship R."/>
            <person name="Cho S.H."/>
            <person name="Dutcher S."/>
            <person name="Estelle M."/>
            <person name="Fawcett J.A."/>
            <person name="Gundlach H."/>
            <person name="Hanada K."/>
            <person name="Heyl A."/>
            <person name="Hicks K.A."/>
            <person name="Hugh J."/>
            <person name="Lohr M."/>
            <person name="Mayer K."/>
            <person name="Melkozernov A."/>
            <person name="Murata T."/>
            <person name="Nelson D."/>
            <person name="Pils B."/>
            <person name="Prigge M."/>
            <person name="Reiss B."/>
            <person name="Renner T."/>
            <person name="Rombauts S."/>
            <person name="Rushton P."/>
            <person name="Sanderfoot A."/>
            <person name="Schween G."/>
            <person name="Shiu S.-H."/>
            <person name="Stueber K."/>
            <person name="Theodoulou F.L."/>
            <person name="Tu H."/>
            <person name="Van de Peer Y."/>
            <person name="Verrier P.J."/>
            <person name="Waters E."/>
            <person name="Wood A."/>
            <person name="Yang L."/>
            <person name="Cove D."/>
            <person name="Cuming A."/>
            <person name="Hasebe M."/>
            <person name="Lucas S."/>
            <person name="Mishler D.B."/>
            <person name="Reski R."/>
            <person name="Grigoriev I."/>
            <person name="Quatrano R.S."/>
            <person name="Boore J.L."/>
        </authorList>
    </citation>
    <scope>NUCLEOTIDE SEQUENCE [LARGE SCALE GENOMIC DNA]</scope>
    <source>
        <strain evidence="3 4">cv. Gransden 2004</strain>
    </source>
</reference>